<evidence type="ECO:0000313" key="1">
    <source>
        <dbReference type="EMBL" id="KIK96374.1"/>
    </source>
</evidence>
<keyword evidence="2" id="KW-1185">Reference proteome</keyword>
<evidence type="ECO:0000313" key="2">
    <source>
        <dbReference type="Proteomes" id="UP000054538"/>
    </source>
</evidence>
<dbReference type="HOGENOM" id="CLU_2967340_0_0_1"/>
<proteinExistence type="predicted"/>
<gene>
    <name evidence="1" type="ORF">PAXRUDRAFT_826042</name>
</gene>
<sequence>MLNLPVIKRPGKPWSKSRSTYFSKLQLLPPSTRKTSPCLVRVDWCRSGRIPGARRRGMV</sequence>
<reference evidence="1 2" key="1">
    <citation type="submission" date="2014-04" db="EMBL/GenBank/DDBJ databases">
        <authorList>
            <consortium name="DOE Joint Genome Institute"/>
            <person name="Kuo A."/>
            <person name="Kohler A."/>
            <person name="Jargeat P."/>
            <person name="Nagy L.G."/>
            <person name="Floudas D."/>
            <person name="Copeland A."/>
            <person name="Barry K.W."/>
            <person name="Cichocki N."/>
            <person name="Veneault-Fourrey C."/>
            <person name="LaButti K."/>
            <person name="Lindquist E.A."/>
            <person name="Lipzen A."/>
            <person name="Lundell T."/>
            <person name="Morin E."/>
            <person name="Murat C."/>
            <person name="Sun H."/>
            <person name="Tunlid A."/>
            <person name="Henrissat B."/>
            <person name="Grigoriev I.V."/>
            <person name="Hibbett D.S."/>
            <person name="Martin F."/>
            <person name="Nordberg H.P."/>
            <person name="Cantor M.N."/>
            <person name="Hua S.X."/>
        </authorList>
    </citation>
    <scope>NUCLEOTIDE SEQUENCE [LARGE SCALE GENOMIC DNA]</scope>
    <source>
        <strain evidence="1 2">Ve08.2h10</strain>
    </source>
</reference>
<dbReference type="EMBL" id="KN824990">
    <property type="protein sequence ID" value="KIK96374.1"/>
    <property type="molecule type" value="Genomic_DNA"/>
</dbReference>
<accession>A0A0D0E4Z8</accession>
<dbReference type="InParanoid" id="A0A0D0E4Z8"/>
<feature type="non-terminal residue" evidence="1">
    <location>
        <position position="1"/>
    </location>
</feature>
<reference evidence="2" key="2">
    <citation type="submission" date="2015-01" db="EMBL/GenBank/DDBJ databases">
        <title>Evolutionary Origins and Diversification of the Mycorrhizal Mutualists.</title>
        <authorList>
            <consortium name="DOE Joint Genome Institute"/>
            <consortium name="Mycorrhizal Genomics Consortium"/>
            <person name="Kohler A."/>
            <person name="Kuo A."/>
            <person name="Nagy L.G."/>
            <person name="Floudas D."/>
            <person name="Copeland A."/>
            <person name="Barry K.W."/>
            <person name="Cichocki N."/>
            <person name="Veneault-Fourrey C."/>
            <person name="LaButti K."/>
            <person name="Lindquist E.A."/>
            <person name="Lipzen A."/>
            <person name="Lundell T."/>
            <person name="Morin E."/>
            <person name="Murat C."/>
            <person name="Riley R."/>
            <person name="Ohm R."/>
            <person name="Sun H."/>
            <person name="Tunlid A."/>
            <person name="Henrissat B."/>
            <person name="Grigoriev I.V."/>
            <person name="Hibbett D.S."/>
            <person name="Martin F."/>
        </authorList>
    </citation>
    <scope>NUCLEOTIDE SEQUENCE [LARGE SCALE GENOMIC DNA]</scope>
    <source>
        <strain evidence="2">Ve08.2h10</strain>
    </source>
</reference>
<dbReference type="AlphaFoldDB" id="A0A0D0E4Z8"/>
<name>A0A0D0E4Z8_9AGAM</name>
<dbReference type="Proteomes" id="UP000054538">
    <property type="component" value="Unassembled WGS sequence"/>
</dbReference>
<protein>
    <submittedName>
        <fullName evidence="1">Uncharacterized protein</fullName>
    </submittedName>
</protein>
<organism evidence="1 2">
    <name type="scientific">Paxillus rubicundulus Ve08.2h10</name>
    <dbReference type="NCBI Taxonomy" id="930991"/>
    <lineage>
        <taxon>Eukaryota</taxon>
        <taxon>Fungi</taxon>
        <taxon>Dikarya</taxon>
        <taxon>Basidiomycota</taxon>
        <taxon>Agaricomycotina</taxon>
        <taxon>Agaricomycetes</taxon>
        <taxon>Agaricomycetidae</taxon>
        <taxon>Boletales</taxon>
        <taxon>Paxilineae</taxon>
        <taxon>Paxillaceae</taxon>
        <taxon>Paxillus</taxon>
    </lineage>
</organism>